<feature type="domain" description="Transposase DDE" evidence="2">
    <location>
        <begin position="86"/>
        <end position="146"/>
    </location>
</feature>
<proteinExistence type="predicted"/>
<gene>
    <name evidence="3" type="ORF">H4687_009029</name>
</gene>
<evidence type="ECO:0000313" key="3">
    <source>
        <dbReference type="EMBL" id="MBE1602900.1"/>
    </source>
</evidence>
<dbReference type="Proteomes" id="UP000629287">
    <property type="component" value="Unassembled WGS sequence"/>
</dbReference>
<dbReference type="AlphaFoldDB" id="A0A8I0TV39"/>
<name>A0A8I0TV39_9ACTN</name>
<dbReference type="EMBL" id="JADBGF010000001">
    <property type="protein sequence ID" value="MBE1602900.1"/>
    <property type="molecule type" value="Genomic_DNA"/>
</dbReference>
<accession>A0A8I0TV39</accession>
<reference evidence="3 4" key="1">
    <citation type="submission" date="2020-10" db="EMBL/GenBank/DDBJ databases">
        <title>Sequencing the genomes of 1000 actinobacteria strains.</title>
        <authorList>
            <person name="Klenk H.-P."/>
        </authorList>
    </citation>
    <scope>NUCLEOTIDE SEQUENCE [LARGE SCALE GENOMIC DNA]</scope>
    <source>
        <strain evidence="3 4">DSM 41803</strain>
    </source>
</reference>
<feature type="domain" description="Transposase InsH N-terminal" evidence="1">
    <location>
        <begin position="2"/>
        <end position="47"/>
    </location>
</feature>
<organism evidence="3 4">
    <name type="scientific">Streptomyces stelliscabiei</name>
    <dbReference type="NCBI Taxonomy" id="146820"/>
    <lineage>
        <taxon>Bacteria</taxon>
        <taxon>Bacillati</taxon>
        <taxon>Actinomycetota</taxon>
        <taxon>Actinomycetes</taxon>
        <taxon>Kitasatosporales</taxon>
        <taxon>Streptomycetaceae</taxon>
        <taxon>Streptomyces</taxon>
    </lineage>
</organism>
<dbReference type="RefSeq" id="WP_046917079.1">
    <property type="nucleotide sequence ID" value="NZ_JADBGF010000001.1"/>
</dbReference>
<sequence>MLRFLLGLSDRQAAESVRCRIDFKYAMAMELDDLGFHHSVLADFRDRLSEDDRADRLLDLARAPPPPTAPAPWDFLHESSVTCNSVSAAEQQTPEWKARYAVRSGVEGTVNESAHGHGMRRCRYRGQGKAHIQHVLTAIAVNIERLSGLPPAEEAPIRRRPTAFPSYLDQRELPRLKSWRTLGS</sequence>
<comment type="caution">
    <text evidence="3">The sequence shown here is derived from an EMBL/GenBank/DDBJ whole genome shotgun (WGS) entry which is preliminary data.</text>
</comment>
<protein>
    <submittedName>
        <fullName evidence="3">IS5 family transposase</fullName>
    </submittedName>
</protein>
<dbReference type="InterPro" id="IPR025668">
    <property type="entry name" value="Tnp_DDE_dom"/>
</dbReference>
<evidence type="ECO:0000313" key="4">
    <source>
        <dbReference type="Proteomes" id="UP000629287"/>
    </source>
</evidence>
<evidence type="ECO:0000259" key="1">
    <source>
        <dbReference type="Pfam" id="PF05598"/>
    </source>
</evidence>
<evidence type="ECO:0000259" key="2">
    <source>
        <dbReference type="Pfam" id="PF13751"/>
    </source>
</evidence>
<dbReference type="Pfam" id="PF05598">
    <property type="entry name" value="DUF772"/>
    <property type="match status" value="1"/>
</dbReference>
<dbReference type="Pfam" id="PF13751">
    <property type="entry name" value="DDE_Tnp_1_6"/>
    <property type="match status" value="1"/>
</dbReference>
<keyword evidence="4" id="KW-1185">Reference proteome</keyword>
<dbReference type="InterPro" id="IPR008490">
    <property type="entry name" value="Transposase_InsH_N"/>
</dbReference>
<dbReference type="GeneID" id="86833426"/>